<comment type="caution">
    <text evidence="2">The sequence shown here is derived from an EMBL/GenBank/DDBJ whole genome shotgun (WGS) entry which is preliminary data.</text>
</comment>
<organism evidence="2 3">
    <name type="scientific">Nocardioides imazamoxiresistens</name>
    <dbReference type="NCBI Taxonomy" id="3231893"/>
    <lineage>
        <taxon>Bacteria</taxon>
        <taxon>Bacillati</taxon>
        <taxon>Actinomycetota</taxon>
        <taxon>Actinomycetes</taxon>
        <taxon>Propionibacteriales</taxon>
        <taxon>Nocardioidaceae</taxon>
        <taxon>Nocardioides</taxon>
    </lineage>
</organism>
<accession>A0ABU3PXM8</accession>
<name>A0ABU3PXM8_9ACTN</name>
<dbReference type="Proteomes" id="UP001268542">
    <property type="component" value="Unassembled WGS sequence"/>
</dbReference>
<sequence length="55" mass="5322">MGGRRWIVAAVLVLLLLVGGAFVLIALTQDEGGSDAPGDPSGASVTQGGAITATA</sequence>
<dbReference type="RefSeq" id="WP_315733481.1">
    <property type="nucleotide sequence ID" value="NZ_JAVYII010000005.1"/>
</dbReference>
<evidence type="ECO:0000313" key="2">
    <source>
        <dbReference type="EMBL" id="MDT9593996.1"/>
    </source>
</evidence>
<protein>
    <submittedName>
        <fullName evidence="2">Uncharacterized protein</fullName>
    </submittedName>
</protein>
<reference evidence="2 3" key="1">
    <citation type="submission" date="2023-08" db="EMBL/GenBank/DDBJ databases">
        <title>Nocardioides seae sp. nov., a bacterium isolated from a soil.</title>
        <authorList>
            <person name="Wang X."/>
        </authorList>
    </citation>
    <scope>NUCLEOTIDE SEQUENCE [LARGE SCALE GENOMIC DNA]</scope>
    <source>
        <strain evidence="2 3">YZH12</strain>
    </source>
</reference>
<gene>
    <name evidence="2" type="ORF">RDV89_13015</name>
</gene>
<keyword evidence="3" id="KW-1185">Reference proteome</keyword>
<feature type="compositionally biased region" description="Polar residues" evidence="1">
    <location>
        <begin position="43"/>
        <end position="55"/>
    </location>
</feature>
<dbReference type="EMBL" id="JAVYII010000005">
    <property type="protein sequence ID" value="MDT9593996.1"/>
    <property type="molecule type" value="Genomic_DNA"/>
</dbReference>
<evidence type="ECO:0000256" key="1">
    <source>
        <dbReference type="SAM" id="MobiDB-lite"/>
    </source>
</evidence>
<evidence type="ECO:0000313" key="3">
    <source>
        <dbReference type="Proteomes" id="UP001268542"/>
    </source>
</evidence>
<proteinExistence type="predicted"/>
<feature type="region of interest" description="Disordered" evidence="1">
    <location>
        <begin position="32"/>
        <end position="55"/>
    </location>
</feature>